<proteinExistence type="predicted"/>
<reference evidence="4 5" key="1">
    <citation type="submission" date="2020-01" db="EMBL/GenBank/DDBJ databases">
        <title>The possibility of degradation of plastic by Microbulbifer hydrolyticus IRE-31.</title>
        <authorList>
            <person name="Liu L."/>
        </authorList>
    </citation>
    <scope>NUCLEOTIDE SEQUENCE [LARGE SCALE GENOMIC DNA]</scope>
    <source>
        <strain evidence="4 5">IRE-31</strain>
    </source>
</reference>
<evidence type="ECO:0000313" key="5">
    <source>
        <dbReference type="Proteomes" id="UP000464675"/>
    </source>
</evidence>
<accession>A0A6P1T7H1</accession>
<evidence type="ECO:0000313" key="3">
    <source>
        <dbReference type="EMBL" id="MBB5211254.1"/>
    </source>
</evidence>
<evidence type="ECO:0000313" key="4">
    <source>
        <dbReference type="EMBL" id="QHQ37977.1"/>
    </source>
</evidence>
<evidence type="ECO:0000256" key="2">
    <source>
        <dbReference type="SAM" id="Phobius"/>
    </source>
</evidence>
<keyword evidence="2" id="KW-0812">Transmembrane</keyword>
<dbReference type="EMBL" id="CP047491">
    <property type="protein sequence ID" value="QHQ37977.1"/>
    <property type="molecule type" value="Genomic_DNA"/>
</dbReference>
<gene>
    <name evidence="4" type="ORF">GTQ55_02505</name>
    <name evidence="3" type="ORF">HNQ53_001472</name>
</gene>
<dbReference type="AlphaFoldDB" id="A0A6P1T7H1"/>
<reference evidence="3 6" key="2">
    <citation type="submission" date="2020-08" db="EMBL/GenBank/DDBJ databases">
        <title>Genomic Encyclopedia of Type Strains, Phase IV (KMG-IV): sequencing the most valuable type-strain genomes for metagenomic binning, comparative biology and taxonomic classification.</title>
        <authorList>
            <person name="Goeker M."/>
        </authorList>
    </citation>
    <scope>NUCLEOTIDE SEQUENCE [LARGE SCALE GENOMIC DNA]</scope>
    <source>
        <strain evidence="3 6">DSM 11525</strain>
    </source>
</reference>
<organism evidence="3 6">
    <name type="scientific">Microbulbifer hydrolyticus</name>
    <dbReference type="NCBI Taxonomy" id="48074"/>
    <lineage>
        <taxon>Bacteria</taxon>
        <taxon>Pseudomonadati</taxon>
        <taxon>Pseudomonadota</taxon>
        <taxon>Gammaproteobacteria</taxon>
        <taxon>Cellvibrionales</taxon>
        <taxon>Microbulbiferaceae</taxon>
        <taxon>Microbulbifer</taxon>
    </lineage>
</organism>
<evidence type="ECO:0000256" key="1">
    <source>
        <dbReference type="SAM" id="MobiDB-lite"/>
    </source>
</evidence>
<feature type="transmembrane region" description="Helical" evidence="2">
    <location>
        <begin position="14"/>
        <end position="31"/>
    </location>
</feature>
<feature type="region of interest" description="Disordered" evidence="1">
    <location>
        <begin position="73"/>
        <end position="98"/>
    </location>
</feature>
<keyword evidence="2" id="KW-0472">Membrane</keyword>
<name>A0A6P1T7H1_9GAMM</name>
<protein>
    <submittedName>
        <fullName evidence="3">Uncharacterized protein</fullName>
    </submittedName>
</protein>
<feature type="compositionally biased region" description="Basic and acidic residues" evidence="1">
    <location>
        <begin position="73"/>
        <end position="86"/>
    </location>
</feature>
<dbReference type="RefSeq" id="WP_161857314.1">
    <property type="nucleotide sequence ID" value="NZ_JACHHR010000002.1"/>
</dbReference>
<keyword evidence="2" id="KW-1133">Transmembrane helix</keyword>
<keyword evidence="5" id="KW-1185">Reference proteome</keyword>
<dbReference type="Proteomes" id="UP000464675">
    <property type="component" value="Chromosome"/>
</dbReference>
<dbReference type="OrthoDB" id="5737946at2"/>
<dbReference type="EMBL" id="JACHHR010000002">
    <property type="protein sequence ID" value="MBB5211254.1"/>
    <property type="molecule type" value="Genomic_DNA"/>
</dbReference>
<dbReference type="Proteomes" id="UP000563601">
    <property type="component" value="Unassembled WGS sequence"/>
</dbReference>
<evidence type="ECO:0000313" key="6">
    <source>
        <dbReference type="Proteomes" id="UP000563601"/>
    </source>
</evidence>
<sequence>MNTQVANWLLDRTLVIRFLALLLFIWVLVGFNSNAPKLVLQPDCSAEQKARERALQVESGAVENFAPKMRKAEETSAHLESLRDEQQAEVTGEETPDS</sequence>